<evidence type="ECO:0000313" key="4">
    <source>
        <dbReference type="Proteomes" id="UP000030539"/>
    </source>
</evidence>
<dbReference type="SUPFAM" id="SSF49401">
    <property type="entry name" value="Bacterial adhesins"/>
    <property type="match status" value="1"/>
</dbReference>
<gene>
    <name evidence="3" type="ORF">JP36_00970</name>
</gene>
<keyword evidence="1" id="KW-1133">Transmembrane helix</keyword>
<evidence type="ECO:0000259" key="2">
    <source>
        <dbReference type="Pfam" id="PF00419"/>
    </source>
</evidence>
<dbReference type="GO" id="GO:0009289">
    <property type="term" value="C:pilus"/>
    <property type="evidence" value="ECO:0007669"/>
    <property type="project" value="InterPro"/>
</dbReference>
<comment type="caution">
    <text evidence="3">The sequence shown here is derived from an EMBL/GenBank/DDBJ whole genome shotgun (WGS) entry which is preliminary data.</text>
</comment>
<reference evidence="3 4" key="1">
    <citation type="submission" date="2014-08" db="EMBL/GenBank/DDBJ databases">
        <title>Chaperone-usher fimbriae in a diverse selection of Gallibacterium genomes.</title>
        <authorList>
            <person name="Kudirkiene E."/>
            <person name="Bager R.J."/>
            <person name="Johnson T.J."/>
            <person name="Bojesen A.M."/>
        </authorList>
    </citation>
    <scope>NUCLEOTIDE SEQUENCE [LARGE SCALE GENOMIC DNA]</scope>
    <source>
        <strain evidence="3 4">CCM5974</strain>
    </source>
</reference>
<dbReference type="InterPro" id="IPR036937">
    <property type="entry name" value="Adhesion_dom_fimbrial_sf"/>
</dbReference>
<feature type="transmembrane region" description="Helical" evidence="1">
    <location>
        <begin position="12"/>
        <end position="31"/>
    </location>
</feature>
<dbReference type="Proteomes" id="UP000030539">
    <property type="component" value="Unassembled WGS sequence"/>
</dbReference>
<sequence length="385" mass="43881">MPVLLKGEKMKGNMIYGFMLIILLFMIKPLYGTTYIVEGKTITVPLTGKDEANKPKSQHIVKYLNPQTLSSTNYNEVIYQADIGELISNSYCRNLDRLGKNQYNKFWIEFKYEDTLMDKNEFFEKKVLTVNGKRIIGQGSYQLAQLERGNSLQLSLSFKLRNNWLYSNTPEPIQIKQGDALAVITMLCVNRSKDVYQGGDEINSNYNAFTIVTAKAAQPFTFNFARTCSIADKEQMIKLKDVTVKELNERKEVQGGRFDIKLNCPTQSVKNAYIIFTDAIDSTNTGRDIGMLSSPETMTTKTVLTVKDAVTNQPLVYRKKNTLPSNGNFFDKPKPDEKGFYQFNQEPLNGNATHSYNVYYHRVSDKVSVQPGKISAKLTYNIYYN</sequence>
<dbReference type="eggNOG" id="COG3539">
    <property type="taxonomic scope" value="Bacteria"/>
</dbReference>
<dbReference type="AlphaFoldDB" id="A0A0A2Y3I5"/>
<dbReference type="InterPro" id="IPR000259">
    <property type="entry name" value="Adhesion_dom_fimbrial"/>
</dbReference>
<dbReference type="GO" id="GO:0007155">
    <property type="term" value="P:cell adhesion"/>
    <property type="evidence" value="ECO:0007669"/>
    <property type="project" value="InterPro"/>
</dbReference>
<evidence type="ECO:0000256" key="1">
    <source>
        <dbReference type="SAM" id="Phobius"/>
    </source>
</evidence>
<name>A0A0A2Y3I5_9PAST</name>
<keyword evidence="1" id="KW-0472">Membrane</keyword>
<organism evidence="3 4">
    <name type="scientific">Gallibacterium genomosp. 1</name>
    <dbReference type="NCBI Taxonomy" id="155515"/>
    <lineage>
        <taxon>Bacteria</taxon>
        <taxon>Pseudomonadati</taxon>
        <taxon>Pseudomonadota</taxon>
        <taxon>Gammaproteobacteria</taxon>
        <taxon>Pasteurellales</taxon>
        <taxon>Pasteurellaceae</taxon>
        <taxon>Gallibacterium</taxon>
    </lineage>
</organism>
<keyword evidence="1" id="KW-0812">Transmembrane</keyword>
<dbReference type="Pfam" id="PF00419">
    <property type="entry name" value="Fimbrial"/>
    <property type="match status" value="1"/>
</dbReference>
<evidence type="ECO:0000313" key="3">
    <source>
        <dbReference type="EMBL" id="KGQ39273.1"/>
    </source>
</evidence>
<accession>A0A0A2Y3I5</accession>
<dbReference type="Gene3D" id="2.60.40.1090">
    <property type="entry name" value="Fimbrial-type adhesion domain"/>
    <property type="match status" value="1"/>
</dbReference>
<feature type="domain" description="Fimbrial-type adhesion" evidence="2">
    <location>
        <begin position="225"/>
        <end position="384"/>
    </location>
</feature>
<protein>
    <recommendedName>
        <fullName evidence="2">Fimbrial-type adhesion domain-containing protein</fullName>
    </recommendedName>
</protein>
<proteinExistence type="predicted"/>
<dbReference type="InterPro" id="IPR008966">
    <property type="entry name" value="Adhesion_dom_sf"/>
</dbReference>
<dbReference type="EMBL" id="JPXX01000003">
    <property type="protein sequence ID" value="KGQ39273.1"/>
    <property type="molecule type" value="Genomic_DNA"/>
</dbReference>
<dbReference type="STRING" id="155515.JP36_00970"/>